<proteinExistence type="predicted"/>
<dbReference type="Pfam" id="PF07617">
    <property type="entry name" value="DUF1579"/>
    <property type="match status" value="1"/>
</dbReference>
<dbReference type="InterPro" id="IPR011473">
    <property type="entry name" value="DUF1579"/>
</dbReference>
<evidence type="ECO:0000313" key="1">
    <source>
        <dbReference type="EMBL" id="GFE81119.1"/>
    </source>
</evidence>
<protein>
    <submittedName>
        <fullName evidence="1">Uncharacterized protein</fullName>
    </submittedName>
</protein>
<name>A0A829YCX4_9GAMM</name>
<dbReference type="EMBL" id="BLJN01000003">
    <property type="protein sequence ID" value="GFE81119.1"/>
    <property type="molecule type" value="Genomic_DNA"/>
</dbReference>
<sequence length="156" mass="17868">MAGNWRVEPKMWPGPDAKAIELPKATAQRRIVNDAFLDEEMTPAADSQQEAFTRVAYVSFNTINQQYEYFSLDSRLPQMMSYTLPGANEAHAGQLELRGTSFVAPVWGQARNVPFMYRLTIGAVEGDRQIVRLFLKEQRAQANEFLAFEYLYIRQP</sequence>
<dbReference type="Proteomes" id="UP000445000">
    <property type="component" value="Unassembled WGS sequence"/>
</dbReference>
<dbReference type="AlphaFoldDB" id="A0A829YCX4"/>
<comment type="caution">
    <text evidence="1">The sequence shown here is derived from an EMBL/GenBank/DDBJ whole genome shotgun (WGS) entry which is preliminary data.</text>
</comment>
<evidence type="ECO:0000313" key="2">
    <source>
        <dbReference type="Proteomes" id="UP000445000"/>
    </source>
</evidence>
<accession>A0A829YCX4</accession>
<reference evidence="2" key="1">
    <citation type="submission" date="2020-01" db="EMBL/GenBank/DDBJ databases">
        <title>'Steroidobacter agaridevorans' sp. nov., agar-degrading bacteria isolated from rhizosphere soils.</title>
        <authorList>
            <person name="Ikenaga M."/>
            <person name="Kataoka M."/>
            <person name="Murouchi A."/>
            <person name="Katsuragi S."/>
            <person name="Sakai M."/>
        </authorList>
    </citation>
    <scope>NUCLEOTIDE SEQUENCE [LARGE SCALE GENOMIC DNA]</scope>
    <source>
        <strain evidence="2">YU21-B</strain>
    </source>
</reference>
<keyword evidence="2" id="KW-1185">Reference proteome</keyword>
<gene>
    <name evidence="1" type="ORF">GCM10011487_31190</name>
</gene>
<organism evidence="1 2">
    <name type="scientific">Steroidobacter agaridevorans</name>
    <dbReference type="NCBI Taxonomy" id="2695856"/>
    <lineage>
        <taxon>Bacteria</taxon>
        <taxon>Pseudomonadati</taxon>
        <taxon>Pseudomonadota</taxon>
        <taxon>Gammaproteobacteria</taxon>
        <taxon>Steroidobacterales</taxon>
        <taxon>Steroidobacteraceae</taxon>
        <taxon>Steroidobacter</taxon>
    </lineage>
</organism>